<accession>A0A016SBL2</accession>
<dbReference type="SUPFAM" id="SSF56672">
    <property type="entry name" value="DNA/RNA polymerases"/>
    <property type="match status" value="1"/>
</dbReference>
<dbReference type="AlphaFoldDB" id="A0A016SBL2"/>
<dbReference type="OrthoDB" id="9932926at2759"/>
<dbReference type="Pfam" id="PF00078">
    <property type="entry name" value="RVT_1"/>
    <property type="match status" value="1"/>
</dbReference>
<name>A0A016SBL2_9BILA</name>
<evidence type="ECO:0000259" key="1">
    <source>
        <dbReference type="Pfam" id="PF00078"/>
    </source>
</evidence>
<evidence type="ECO:0000313" key="3">
    <source>
        <dbReference type="EMBL" id="EYB87791.1"/>
    </source>
</evidence>
<sequence>MPRFLSKKTFELLHDVPPTMFSLVREALALRQRVVATRQTVIFLQRCKANDVIPKFILKKKLGMTCNLPDNHPKIINIYRSILGIVIKEKQRVLYSSLLKCASKEQACRRLLPEQTWRRIEGRSRMICDSIRSSIKSTLCEKYDRLLSTDCGRRCNAKLTNSTEHHRSDNIVANSVATYHPARVTVLGDTHLSDSAVDFLSLGPSFAISHRIDGSTFRKVATGLHKLRDRLRLKAKRENEPQPTQLSTRPLPLVPFPQRFYKEPEPVRDVDTKFKILLTGVLNAYTHHRRFTHSNLTREQWEGFAEVRELTKNGAIRLSVSDKGGEFVVIPQVLDREITELHLQDTTLYCPVTEKDFHNQCRRLNDAWMSIGKSAGLDERFLSRLKIDTPTCPVFYSLIKTHKLTPDDLNSMSAHTYKIRPIISCIGGPADRISWFLNKIVSQILCKIPSHLTNTNHFLKQLHSARFDGNCTIESFDVTSLYTNVQNSEALQALSEMLNLHGSHLETYGLSRTRLLSLIKECLSCNIFKWSGRYFAQVRGLAMGQRLAPVLAICFMSRIEAPVLARLPIMYCRYIDDCCIITSTQSEMDECFRILNQQSQYIRLTREKPLDGWLPFLNTQISLSNGHVRVKWYRKGSCKNILIHARSAHPMLMKRAVIRNMFKTAVELCTGDDERKESRKLASDIASANGYTVFPHRNKSRTVNAGISRQNKVPLCLPFISDKISAAVRRCIVQAHLHDDVRLVNIPNGNIRSQLVRNRLYDRHCFMESCIVCPYGRTGDCAQTGVIYQLECLTCSETYIGETGRTLGIRKRVQRTLMILDGLSIPFDAIDITKPGNEEQRMFMREHAIKDDVKGTPLPPQFFYNEEYLGNFVDFEEAVEDDRIAEFLRLIPEWKTKQNVEDKENHVNNGKSS</sequence>
<keyword evidence="4" id="KW-1185">Reference proteome</keyword>
<dbReference type="Gene3D" id="3.40.30.10">
    <property type="entry name" value="Glutaredoxin"/>
    <property type="match status" value="1"/>
</dbReference>
<dbReference type="InterPro" id="IPR006993">
    <property type="entry name" value="Glut_rich_SH3-bd"/>
</dbReference>
<dbReference type="InterPro" id="IPR036249">
    <property type="entry name" value="Thioredoxin-like_sf"/>
</dbReference>
<feature type="domain" description="Helix-turn-helix" evidence="2">
    <location>
        <begin position="641"/>
        <end position="692"/>
    </location>
</feature>
<gene>
    <name evidence="3" type="primary">Acey_s0257.g404</name>
    <name evidence="3" type="ORF">Y032_0257g404</name>
</gene>
<organism evidence="3 4">
    <name type="scientific">Ancylostoma ceylanicum</name>
    <dbReference type="NCBI Taxonomy" id="53326"/>
    <lineage>
        <taxon>Eukaryota</taxon>
        <taxon>Metazoa</taxon>
        <taxon>Ecdysozoa</taxon>
        <taxon>Nematoda</taxon>
        <taxon>Chromadorea</taxon>
        <taxon>Rhabditida</taxon>
        <taxon>Rhabditina</taxon>
        <taxon>Rhabditomorpha</taxon>
        <taxon>Strongyloidea</taxon>
        <taxon>Ancylostomatidae</taxon>
        <taxon>Ancylostomatinae</taxon>
        <taxon>Ancylostoma</taxon>
    </lineage>
</organism>
<dbReference type="SUPFAM" id="SSF52833">
    <property type="entry name" value="Thioredoxin-like"/>
    <property type="match status" value="1"/>
</dbReference>
<dbReference type="Proteomes" id="UP000024635">
    <property type="component" value="Unassembled WGS sequence"/>
</dbReference>
<comment type="caution">
    <text evidence="3">The sequence shown here is derived from an EMBL/GenBank/DDBJ whole genome shotgun (WGS) entry which is preliminary data.</text>
</comment>
<protein>
    <submittedName>
        <fullName evidence="3">Uncharacterized protein</fullName>
    </submittedName>
</protein>
<feature type="domain" description="Reverse transcriptase" evidence="1">
    <location>
        <begin position="437"/>
        <end position="602"/>
    </location>
</feature>
<dbReference type="InterPro" id="IPR000477">
    <property type="entry name" value="RT_dom"/>
</dbReference>
<dbReference type="PANTHER" id="PTHR21301">
    <property type="entry name" value="REVERSE TRANSCRIPTASE"/>
    <property type="match status" value="1"/>
</dbReference>
<dbReference type="InterPro" id="IPR043502">
    <property type="entry name" value="DNA/RNA_pol_sf"/>
</dbReference>
<evidence type="ECO:0000313" key="4">
    <source>
        <dbReference type="Proteomes" id="UP000024635"/>
    </source>
</evidence>
<dbReference type="STRING" id="53326.A0A016SBL2"/>
<evidence type="ECO:0000259" key="2">
    <source>
        <dbReference type="Pfam" id="PF26215"/>
    </source>
</evidence>
<proteinExistence type="predicted"/>
<dbReference type="InterPro" id="IPR058912">
    <property type="entry name" value="HTH_animal"/>
</dbReference>
<dbReference type="Pfam" id="PF04908">
    <property type="entry name" value="SH3BGR"/>
    <property type="match status" value="1"/>
</dbReference>
<dbReference type="PANTHER" id="PTHR21301:SF10">
    <property type="entry name" value="REVERSE TRANSCRIPTASE DOMAIN-CONTAINING PROTEIN"/>
    <property type="match status" value="1"/>
</dbReference>
<dbReference type="PROSITE" id="PS51354">
    <property type="entry name" value="GLUTAREDOXIN_2"/>
    <property type="match status" value="1"/>
</dbReference>
<dbReference type="EMBL" id="JARK01001593">
    <property type="protein sequence ID" value="EYB87791.1"/>
    <property type="molecule type" value="Genomic_DNA"/>
</dbReference>
<dbReference type="Pfam" id="PF26215">
    <property type="entry name" value="HTH_animal"/>
    <property type="match status" value="1"/>
</dbReference>
<reference evidence="4" key="1">
    <citation type="journal article" date="2015" name="Nat. Genet.">
        <title>The genome and transcriptome of the zoonotic hookworm Ancylostoma ceylanicum identify infection-specific gene families.</title>
        <authorList>
            <person name="Schwarz E.M."/>
            <person name="Hu Y."/>
            <person name="Antoshechkin I."/>
            <person name="Miller M.M."/>
            <person name="Sternberg P.W."/>
            <person name="Aroian R.V."/>
        </authorList>
    </citation>
    <scope>NUCLEOTIDE SEQUENCE</scope>
    <source>
        <strain evidence="4">HY135</strain>
    </source>
</reference>